<keyword evidence="1" id="KW-0472">Membrane</keyword>
<protein>
    <submittedName>
        <fullName evidence="2">Putative membrane protein</fullName>
    </submittedName>
</protein>
<dbReference type="AlphaFoldDB" id="A0A0C1R6Z9"/>
<evidence type="ECO:0000313" key="3">
    <source>
        <dbReference type="Proteomes" id="UP000031366"/>
    </source>
</evidence>
<dbReference type="STRING" id="29341.RSJ17_15500"/>
<keyword evidence="1" id="KW-1133">Transmembrane helix</keyword>
<gene>
    <name evidence="2" type="ORF">U732_2004</name>
</gene>
<sequence>MGKHNINNKASFVARGGIYVALSLFLLYSTSFLPFNTIFLLGVASAIIPLSILTTNIQNSIIVYVSVSLLSYFLLPLKSMWLSYTVFFGLYGFIKLYIEKLRKISLEFILKIVYFNISMGIFYLIYKFLFVSSLSIPGNFLFLILAYQFMFIIYDYALTIFITYVDSNFIHKLNN</sequence>
<organism evidence="2 3">
    <name type="scientific">Clostridium argentinense CDC 2741</name>
    <dbReference type="NCBI Taxonomy" id="1418104"/>
    <lineage>
        <taxon>Bacteria</taxon>
        <taxon>Bacillati</taxon>
        <taxon>Bacillota</taxon>
        <taxon>Clostridia</taxon>
        <taxon>Eubacteriales</taxon>
        <taxon>Clostridiaceae</taxon>
        <taxon>Clostridium</taxon>
    </lineage>
</organism>
<feature type="transmembrane region" description="Helical" evidence="1">
    <location>
        <begin position="81"/>
        <end position="98"/>
    </location>
</feature>
<feature type="transmembrane region" description="Helical" evidence="1">
    <location>
        <begin position="35"/>
        <end position="53"/>
    </location>
</feature>
<evidence type="ECO:0000256" key="1">
    <source>
        <dbReference type="SAM" id="Phobius"/>
    </source>
</evidence>
<feature type="transmembrane region" description="Helical" evidence="1">
    <location>
        <begin position="110"/>
        <end position="129"/>
    </location>
</feature>
<dbReference type="Proteomes" id="UP000031366">
    <property type="component" value="Unassembled WGS sequence"/>
</dbReference>
<name>A0A0C1R6Z9_9CLOT</name>
<reference evidence="2 3" key="1">
    <citation type="journal article" date="2015" name="Infect. Genet. Evol.">
        <title>Genomic sequences of six botulinum neurotoxin-producing strains representing three clostridial species illustrate the mobility and diversity of botulinum neurotoxin genes.</title>
        <authorList>
            <person name="Smith T.J."/>
            <person name="Hill K.K."/>
            <person name="Xie G."/>
            <person name="Foley B.T."/>
            <person name="Williamson C.H."/>
            <person name="Foster J.T."/>
            <person name="Johnson S.L."/>
            <person name="Chertkov O."/>
            <person name="Teshima H."/>
            <person name="Gibbons H.S."/>
            <person name="Johnsky L.A."/>
            <person name="Karavis M.A."/>
            <person name="Smith L.A."/>
        </authorList>
    </citation>
    <scope>NUCLEOTIDE SEQUENCE [LARGE SCALE GENOMIC DNA]</scope>
    <source>
        <strain evidence="2 3">CDC 2741</strain>
    </source>
</reference>
<feature type="transmembrane region" description="Helical" evidence="1">
    <location>
        <begin position="141"/>
        <end position="165"/>
    </location>
</feature>
<keyword evidence="1" id="KW-0812">Transmembrane</keyword>
<feature type="transmembrane region" description="Helical" evidence="1">
    <location>
        <begin position="12"/>
        <end position="29"/>
    </location>
</feature>
<evidence type="ECO:0000313" key="2">
    <source>
        <dbReference type="EMBL" id="KIE46266.1"/>
    </source>
</evidence>
<dbReference type="RefSeq" id="WP_039633980.1">
    <property type="nucleotide sequence ID" value="NZ_AYSO01000017.1"/>
</dbReference>
<dbReference type="EMBL" id="AYSO01000017">
    <property type="protein sequence ID" value="KIE46266.1"/>
    <property type="molecule type" value="Genomic_DNA"/>
</dbReference>
<dbReference type="OrthoDB" id="1708005at2"/>
<accession>A0A0C1R6Z9</accession>
<comment type="caution">
    <text evidence="2">The sequence shown here is derived from an EMBL/GenBank/DDBJ whole genome shotgun (WGS) entry which is preliminary data.</text>
</comment>
<keyword evidence="3" id="KW-1185">Reference proteome</keyword>
<proteinExistence type="predicted"/>